<organism evidence="1 2">
    <name type="scientific">Legionella hackeliae</name>
    <dbReference type="NCBI Taxonomy" id="449"/>
    <lineage>
        <taxon>Bacteria</taxon>
        <taxon>Pseudomonadati</taxon>
        <taxon>Pseudomonadota</taxon>
        <taxon>Gammaproteobacteria</taxon>
        <taxon>Legionellales</taxon>
        <taxon>Legionellaceae</taxon>
        <taxon>Legionella</taxon>
    </lineage>
</organism>
<accession>A0A0A8UU14</accession>
<gene>
    <name evidence="1" type="ORF">LHA_3216</name>
</gene>
<dbReference type="PATRIC" id="fig|449.7.peg.1739"/>
<reference evidence="2" key="1">
    <citation type="submission" date="2014-09" db="EMBL/GenBank/DDBJ databases">
        <authorList>
            <person name="Gomez-Valero L."/>
        </authorList>
    </citation>
    <scope>NUCLEOTIDE SEQUENCE [LARGE SCALE GENOMIC DNA]</scope>
    <source>
        <strain evidence="2">ATCC35250</strain>
    </source>
</reference>
<dbReference type="AlphaFoldDB" id="A0A0A8UU14"/>
<dbReference type="EMBL" id="LN681225">
    <property type="protein sequence ID" value="CEK12198.1"/>
    <property type="molecule type" value="Genomic_DNA"/>
</dbReference>
<dbReference type="OrthoDB" id="5649225at2"/>
<dbReference type="RefSeq" id="WP_045107260.1">
    <property type="nucleotide sequence ID" value="NZ_LN681225.1"/>
</dbReference>
<keyword evidence="2" id="KW-1185">Reference proteome</keyword>
<evidence type="ECO:0000313" key="1">
    <source>
        <dbReference type="EMBL" id="CEK12198.1"/>
    </source>
</evidence>
<name>A0A0A8UU14_LEGHA</name>
<sequence>MPLPVKALRYGQLRKKTAGSAVPTSGHQVYKVEYTDTDGQTKTGFYKELIPDGTGDGSYPDILGRYSVAASILIRLALGERAAEDRLVLDDQGRIKGTVSVNLPNYKPLAVSGQTLPIDLQERELVCPSTETLLKYNAAELLVASWRCKCDDRHPGNFSLFGLIDWDMAFYPYTYIMKGKRLVDGILKDLPEKAMKLLSKDLDDFPNIEGRTHTPTNSVPGNINIAKRFQSYLEFQALATNQALKTETGDISWQEQFFSALLKELLVFEPDMLRVRLQEYFGEELKLDYDAVSKEIRTEWELKYSDLKLNLQELFGQSEKINLDYRYLSKEKRKQLKETYPDIFSYLEDHFKNEITLNHRSLTEEKWKQLEKTHPDFFNEDTNQQPFINHIMRVFQHEYDELYRAVVFYAGCTQNKSNVPVVGFSRFLRNKPSAFHKAKAWAAHENEKMKEHWDGYNSASHDALDAYTTPPEGRYDPQKMTQRYHQIWRDAHAPTIKAILDDAKTLVRQLGNDLRKNPLPLATKEEVDVNALTESFQLIGTPELLEESKTVDCDKASDLKKALEELETIAFELHTCAQKYYHVDRRELRPDHNQEFCTAVAQLIVKSETHVLPHLMASQRSDSFGKYLKNLKEFYNGIHFQLHLIEKDVALSQSATHDYSALLNRKHTDEEVISTCLKTLFTWVNTLEEGTFNSIILNSIEGYKPSYYNITSQRFRAPSVEAYLKSTKHNCANRLANILGEGGVESTSLNTHLLKNLIPMMITATEAQVEINLLSVRNAIERGNFQAEFYAKQAQEFVKQDEQFIIPISKNRIIKFNDAMFTWVHDQSRKNIEKLVAAALKEYAGWGLFGGTRVVQVKSFLDQFHNKPQTYSKEKLIAMILTDGGNEDNSLNTCLLKRILKGMKQDSSSKKTSALDVVLSDITEAHLPYYGTQIKLLAKPKTYEKASESKASVNVL</sequence>
<dbReference type="KEGG" id="lha:LHA_3216"/>
<dbReference type="Proteomes" id="UP000032803">
    <property type="component" value="Chromosome I"/>
</dbReference>
<dbReference type="HOGENOM" id="CLU_321015_0_0_6"/>
<proteinExistence type="predicted"/>
<evidence type="ECO:0000313" key="2">
    <source>
        <dbReference type="Proteomes" id="UP000032803"/>
    </source>
</evidence>
<protein>
    <submittedName>
        <fullName evidence="1">Uncharacterized protein</fullName>
    </submittedName>
</protein>